<evidence type="ECO:0000313" key="2">
    <source>
        <dbReference type="EMBL" id="KAK0634139.1"/>
    </source>
</evidence>
<dbReference type="InterPro" id="IPR036928">
    <property type="entry name" value="AS_sf"/>
</dbReference>
<keyword evidence="3" id="KW-1185">Reference proteome</keyword>
<organism evidence="2 3">
    <name type="scientific">Immersiella caudata</name>
    <dbReference type="NCBI Taxonomy" id="314043"/>
    <lineage>
        <taxon>Eukaryota</taxon>
        <taxon>Fungi</taxon>
        <taxon>Dikarya</taxon>
        <taxon>Ascomycota</taxon>
        <taxon>Pezizomycotina</taxon>
        <taxon>Sordariomycetes</taxon>
        <taxon>Sordariomycetidae</taxon>
        <taxon>Sordariales</taxon>
        <taxon>Lasiosphaeriaceae</taxon>
        <taxon>Immersiella</taxon>
    </lineage>
</organism>
<gene>
    <name evidence="2" type="ORF">B0T14DRAFT_561653</name>
</gene>
<protein>
    <submittedName>
        <fullName evidence="2">Amidase signature domain-containing protein</fullName>
    </submittedName>
</protein>
<dbReference type="InterPro" id="IPR023631">
    <property type="entry name" value="Amidase_dom"/>
</dbReference>
<proteinExistence type="predicted"/>
<sequence length="298" mass="31925">MDLETFGTPALPHTHRTSLETVITATPITIRAELPSLVYLSVDEAAEDLEPSGSCRVCPPTKACLARIDQRPSPRAVPQVKPDAIVVAYRLHGIPLLIKDKTATKDEEPDVLAGSSAGSSALLSAKPAHEASITEKLRKAGVVILSKTNLSEWANSQELDVSSGWSPRGGKTMGAFYPVSSPSGSSSGSAVSVARGLPLRPLAPSPPPVHITTPDFVKTPLGISRIPPSEFSILPHPTEEQTFRRYTFKSPRLVYTECTFHALAHVAPTLEDSHKNHSTGREMVDALIKTGIANRLHS</sequence>
<feature type="domain" description="Amidase" evidence="1">
    <location>
        <begin position="90"/>
        <end position="197"/>
    </location>
</feature>
<dbReference type="PANTHER" id="PTHR42678">
    <property type="entry name" value="AMIDASE"/>
    <property type="match status" value="1"/>
</dbReference>
<comment type="caution">
    <text evidence="2">The sequence shown here is derived from an EMBL/GenBank/DDBJ whole genome shotgun (WGS) entry which is preliminary data.</text>
</comment>
<evidence type="ECO:0000259" key="1">
    <source>
        <dbReference type="Pfam" id="PF01425"/>
    </source>
</evidence>
<dbReference type="AlphaFoldDB" id="A0AA39XHK3"/>
<dbReference type="Proteomes" id="UP001175000">
    <property type="component" value="Unassembled WGS sequence"/>
</dbReference>
<dbReference type="PANTHER" id="PTHR42678:SF34">
    <property type="entry name" value="OS04G0183300 PROTEIN"/>
    <property type="match status" value="1"/>
</dbReference>
<dbReference type="Gene3D" id="3.90.1300.10">
    <property type="entry name" value="Amidase signature (AS) domain"/>
    <property type="match status" value="1"/>
</dbReference>
<dbReference type="EMBL" id="JAULSU010000001">
    <property type="protein sequence ID" value="KAK0634139.1"/>
    <property type="molecule type" value="Genomic_DNA"/>
</dbReference>
<dbReference type="SUPFAM" id="SSF75304">
    <property type="entry name" value="Amidase signature (AS) enzymes"/>
    <property type="match status" value="1"/>
</dbReference>
<evidence type="ECO:0000313" key="3">
    <source>
        <dbReference type="Proteomes" id="UP001175000"/>
    </source>
</evidence>
<name>A0AA39XHK3_9PEZI</name>
<reference evidence="2" key="1">
    <citation type="submission" date="2023-06" db="EMBL/GenBank/DDBJ databases">
        <title>Genome-scale phylogeny and comparative genomics of the fungal order Sordariales.</title>
        <authorList>
            <consortium name="Lawrence Berkeley National Laboratory"/>
            <person name="Hensen N."/>
            <person name="Bonometti L."/>
            <person name="Westerberg I."/>
            <person name="Brannstrom I.O."/>
            <person name="Guillou S."/>
            <person name="Cros-Aarteil S."/>
            <person name="Calhoun S."/>
            <person name="Haridas S."/>
            <person name="Kuo A."/>
            <person name="Mondo S."/>
            <person name="Pangilinan J."/>
            <person name="Riley R."/>
            <person name="Labutti K."/>
            <person name="Andreopoulos B."/>
            <person name="Lipzen A."/>
            <person name="Chen C."/>
            <person name="Yanf M."/>
            <person name="Daum C."/>
            <person name="Ng V."/>
            <person name="Clum A."/>
            <person name="Steindorff A."/>
            <person name="Ohm R."/>
            <person name="Martin F."/>
            <person name="Silar P."/>
            <person name="Natvig D."/>
            <person name="Lalanne C."/>
            <person name="Gautier V."/>
            <person name="Ament-Velasquez S.L."/>
            <person name="Kruys A."/>
            <person name="Hutchinson M.I."/>
            <person name="Powell A.J."/>
            <person name="Barry K."/>
            <person name="Miller A.N."/>
            <person name="Grigoriev I.V."/>
            <person name="Debuchy R."/>
            <person name="Gladieux P."/>
            <person name="Thoren M.H."/>
            <person name="Johannesson H."/>
        </authorList>
    </citation>
    <scope>NUCLEOTIDE SEQUENCE</scope>
    <source>
        <strain evidence="2">CBS 606.72</strain>
    </source>
</reference>
<accession>A0AA39XHK3</accession>
<dbReference type="Pfam" id="PF01425">
    <property type="entry name" value="Amidase"/>
    <property type="match status" value="1"/>
</dbReference>